<protein>
    <submittedName>
        <fullName evidence="4">Small redox-active disulfide protein 2</fullName>
    </submittedName>
</protein>
<dbReference type="PIRSF" id="PIRSF037031">
    <property type="entry name" value="Redox_disulphide_2"/>
    <property type="match status" value="1"/>
</dbReference>
<dbReference type="InterPro" id="IPR005243">
    <property type="entry name" value="THIRX-like_proc"/>
</dbReference>
<dbReference type="Pfam" id="PF13192">
    <property type="entry name" value="Thioredoxin_3"/>
    <property type="match status" value="1"/>
</dbReference>
<keyword evidence="2" id="KW-0676">Redox-active center</keyword>
<dbReference type="Gene3D" id="3.40.30.10">
    <property type="entry name" value="Glutaredoxin"/>
    <property type="match status" value="1"/>
</dbReference>
<feature type="domain" description="Thioredoxin-like fold" evidence="3">
    <location>
        <begin position="1"/>
        <end position="75"/>
    </location>
</feature>
<dbReference type="NCBIfam" id="TIGR00412">
    <property type="entry name" value="redox_disulf_2"/>
    <property type="match status" value="1"/>
</dbReference>
<dbReference type="PANTHER" id="PTHR36450">
    <property type="entry name" value="THIOREDOXIN"/>
    <property type="match status" value="1"/>
</dbReference>
<dbReference type="InterPro" id="IPR012336">
    <property type="entry name" value="Thioredoxin-like_fold"/>
</dbReference>
<feature type="active site" description="Nucleophile" evidence="1">
    <location>
        <position position="13"/>
    </location>
</feature>
<dbReference type="STRING" id="1640674.SAMN05216323_103234"/>
<dbReference type="Proteomes" id="UP000199452">
    <property type="component" value="Unassembled WGS sequence"/>
</dbReference>
<dbReference type="SUPFAM" id="SSF52833">
    <property type="entry name" value="Thioredoxin-like"/>
    <property type="match status" value="1"/>
</dbReference>
<evidence type="ECO:0000259" key="3">
    <source>
        <dbReference type="Pfam" id="PF13192"/>
    </source>
</evidence>
<dbReference type="PANTHER" id="PTHR36450:SF1">
    <property type="entry name" value="THIOREDOXIN"/>
    <property type="match status" value="1"/>
</dbReference>
<name>A0A1G6LRW5_9BACT</name>
<dbReference type="RefSeq" id="WP_092438391.1">
    <property type="nucleotide sequence ID" value="NZ_FMYP01000032.1"/>
</dbReference>
<accession>A0A1G6LRW5</accession>
<keyword evidence="5" id="KW-1185">Reference proteome</keyword>
<dbReference type="InterPro" id="IPR036249">
    <property type="entry name" value="Thioredoxin-like_sf"/>
</dbReference>
<gene>
    <name evidence="4" type="ORF">SAMN05216323_103234</name>
</gene>
<evidence type="ECO:0000256" key="2">
    <source>
        <dbReference type="PIRSR" id="PIRSR037031-51"/>
    </source>
</evidence>
<keyword evidence="2" id="KW-1015">Disulfide bond</keyword>
<evidence type="ECO:0000256" key="1">
    <source>
        <dbReference type="PIRSR" id="PIRSR037031-50"/>
    </source>
</evidence>
<evidence type="ECO:0000313" key="5">
    <source>
        <dbReference type="Proteomes" id="UP000199452"/>
    </source>
</evidence>
<feature type="active site" description="Nucleophile" evidence="1">
    <location>
        <position position="10"/>
    </location>
</feature>
<proteinExistence type="predicted"/>
<evidence type="ECO:0000313" key="4">
    <source>
        <dbReference type="EMBL" id="SDC45931.1"/>
    </source>
</evidence>
<reference evidence="4 5" key="1">
    <citation type="submission" date="2016-09" db="EMBL/GenBank/DDBJ databases">
        <authorList>
            <person name="Capua I."/>
            <person name="De Benedictis P."/>
            <person name="Joannis T."/>
            <person name="Lombin L.H."/>
            <person name="Cattoli G."/>
        </authorList>
    </citation>
    <scope>NUCLEOTIDE SEQUENCE [LARGE SCALE GENOMIC DNA]</scope>
    <source>
        <strain evidence="4 5">A7P-90m</strain>
    </source>
</reference>
<dbReference type="AlphaFoldDB" id="A0A1G6LRW5"/>
<feature type="disulfide bond" description="Redox-active" evidence="2">
    <location>
        <begin position="10"/>
        <end position="13"/>
    </location>
</feature>
<dbReference type="EMBL" id="FMYP01000032">
    <property type="protein sequence ID" value="SDC45931.1"/>
    <property type="molecule type" value="Genomic_DNA"/>
</dbReference>
<organism evidence="4 5">
    <name type="scientific">Williamwhitmania taraxaci</name>
    <dbReference type="NCBI Taxonomy" id="1640674"/>
    <lineage>
        <taxon>Bacteria</taxon>
        <taxon>Pseudomonadati</taxon>
        <taxon>Bacteroidota</taxon>
        <taxon>Bacteroidia</taxon>
        <taxon>Bacteroidales</taxon>
        <taxon>Williamwhitmaniaceae</taxon>
        <taxon>Williamwhitmania</taxon>
    </lineage>
</organism>
<sequence length="79" mass="8656">MNIKVLGTGCPKCKTLEKVTRDAVREMGITADIEKVEDIAKIINYGVMRTPALVINETVVASGRIPSISEIKELITKNK</sequence>
<dbReference type="OrthoDB" id="9800630at2"/>